<feature type="transmembrane region" description="Helical" evidence="1">
    <location>
        <begin position="34"/>
        <end position="53"/>
    </location>
</feature>
<comment type="caution">
    <text evidence="2">The sequence shown here is derived from an EMBL/GenBank/DDBJ whole genome shotgun (WGS) entry which is preliminary data.</text>
</comment>
<evidence type="ECO:0000313" key="2">
    <source>
        <dbReference type="EMBL" id="GGW86997.1"/>
    </source>
</evidence>
<reference evidence="2" key="2">
    <citation type="submission" date="2020-09" db="EMBL/GenBank/DDBJ databases">
        <authorList>
            <person name="Sun Q."/>
            <person name="Kim S."/>
        </authorList>
    </citation>
    <scope>NUCLEOTIDE SEQUENCE</scope>
    <source>
        <strain evidence="2">KCTC 22164</strain>
    </source>
</reference>
<keyword evidence="3" id="KW-1185">Reference proteome</keyword>
<dbReference type="Proteomes" id="UP000631300">
    <property type="component" value="Unassembled WGS sequence"/>
</dbReference>
<proteinExistence type="predicted"/>
<dbReference type="AlphaFoldDB" id="A0A918JNW5"/>
<organism evidence="2 3">
    <name type="scientific">Alteromonas halophila</name>
    <dbReference type="NCBI Taxonomy" id="516698"/>
    <lineage>
        <taxon>Bacteria</taxon>
        <taxon>Pseudomonadati</taxon>
        <taxon>Pseudomonadota</taxon>
        <taxon>Gammaproteobacteria</taxon>
        <taxon>Alteromonadales</taxon>
        <taxon>Alteromonadaceae</taxon>
        <taxon>Alteromonas/Salinimonas group</taxon>
        <taxon>Alteromonas</taxon>
    </lineage>
</organism>
<keyword evidence="1" id="KW-0812">Transmembrane</keyword>
<evidence type="ECO:0000256" key="1">
    <source>
        <dbReference type="SAM" id="Phobius"/>
    </source>
</evidence>
<sequence length="61" mass="6833">MLFCAPSARLAASDITRVVKYANTCITLGRSKDAIFVFCLIVIMIQIVIQPYAMTFARNVY</sequence>
<dbReference type="EMBL" id="BMXP01000004">
    <property type="protein sequence ID" value="GGW86997.1"/>
    <property type="molecule type" value="Genomic_DNA"/>
</dbReference>
<gene>
    <name evidence="2" type="ORF">GCM10007391_21000</name>
</gene>
<keyword evidence="1" id="KW-0472">Membrane</keyword>
<accession>A0A918JNW5</accession>
<keyword evidence="1" id="KW-1133">Transmembrane helix</keyword>
<reference evidence="2" key="1">
    <citation type="journal article" date="2014" name="Int. J. Syst. Evol. Microbiol.">
        <title>Complete genome sequence of Corynebacterium casei LMG S-19264T (=DSM 44701T), isolated from a smear-ripened cheese.</title>
        <authorList>
            <consortium name="US DOE Joint Genome Institute (JGI-PGF)"/>
            <person name="Walter F."/>
            <person name="Albersmeier A."/>
            <person name="Kalinowski J."/>
            <person name="Ruckert C."/>
        </authorList>
    </citation>
    <scope>NUCLEOTIDE SEQUENCE</scope>
    <source>
        <strain evidence="2">KCTC 22164</strain>
    </source>
</reference>
<name>A0A918JNW5_9ALTE</name>
<protein>
    <submittedName>
        <fullName evidence="2">Uncharacterized protein</fullName>
    </submittedName>
</protein>
<evidence type="ECO:0000313" key="3">
    <source>
        <dbReference type="Proteomes" id="UP000631300"/>
    </source>
</evidence>